<accession>A0AAD3DC28</accession>
<evidence type="ECO:0000313" key="1">
    <source>
        <dbReference type="EMBL" id="GFH61601.1"/>
    </source>
</evidence>
<keyword evidence="2" id="KW-1185">Reference proteome</keyword>
<gene>
    <name evidence="1" type="ORF">CTEN210_18077</name>
</gene>
<dbReference type="AlphaFoldDB" id="A0AAD3DC28"/>
<dbReference type="Proteomes" id="UP001054902">
    <property type="component" value="Unassembled WGS sequence"/>
</dbReference>
<name>A0AAD3DC28_9STRA</name>
<dbReference type="EMBL" id="BLLK01000074">
    <property type="protein sequence ID" value="GFH61601.1"/>
    <property type="molecule type" value="Genomic_DNA"/>
</dbReference>
<protein>
    <submittedName>
        <fullName evidence="1">Uncharacterized protein</fullName>
    </submittedName>
</protein>
<evidence type="ECO:0000313" key="2">
    <source>
        <dbReference type="Proteomes" id="UP001054902"/>
    </source>
</evidence>
<organism evidence="1 2">
    <name type="scientific">Chaetoceros tenuissimus</name>
    <dbReference type="NCBI Taxonomy" id="426638"/>
    <lineage>
        <taxon>Eukaryota</taxon>
        <taxon>Sar</taxon>
        <taxon>Stramenopiles</taxon>
        <taxon>Ochrophyta</taxon>
        <taxon>Bacillariophyta</taxon>
        <taxon>Coscinodiscophyceae</taxon>
        <taxon>Chaetocerotophycidae</taxon>
        <taxon>Chaetocerotales</taxon>
        <taxon>Chaetocerotaceae</taxon>
        <taxon>Chaetoceros</taxon>
    </lineage>
</organism>
<reference evidence="1 2" key="1">
    <citation type="journal article" date="2021" name="Sci. Rep.">
        <title>The genome of the diatom Chaetoceros tenuissimus carries an ancient integrated fragment of an extant virus.</title>
        <authorList>
            <person name="Hongo Y."/>
            <person name="Kimura K."/>
            <person name="Takaki Y."/>
            <person name="Yoshida Y."/>
            <person name="Baba S."/>
            <person name="Kobayashi G."/>
            <person name="Nagasaki K."/>
            <person name="Hano T."/>
            <person name="Tomaru Y."/>
        </authorList>
    </citation>
    <scope>NUCLEOTIDE SEQUENCE [LARGE SCALE GENOMIC DNA]</scope>
    <source>
        <strain evidence="1 2">NIES-3715</strain>
    </source>
</reference>
<proteinExistence type="predicted"/>
<sequence length="155" mass="17809">MSRNNLSALKTLLTVKSFFELSRLQMSEAVKYLASDMREADRRINRNFPMDQVANFFLFSLVEELRFDILDQGARKNELFQIARNNCNSLLLSKCDPLPYGEVFLGSAILGYYATFYLGEKSSSVEVEEHCIEAMTKYLDFKSNQISNRCCTCHA</sequence>
<comment type="caution">
    <text evidence="1">The sequence shown here is derived from an EMBL/GenBank/DDBJ whole genome shotgun (WGS) entry which is preliminary data.</text>
</comment>